<dbReference type="KEGG" id="vg:77945171"/>
<dbReference type="Gene3D" id="3.10.450.40">
    <property type="match status" value="1"/>
</dbReference>
<organism evidence="2 3">
    <name type="scientific">Synechococcus phage S-N03</name>
    <dbReference type="NCBI Taxonomy" id="2718943"/>
    <lineage>
        <taxon>Viruses</taxon>
        <taxon>Duplodnaviria</taxon>
        <taxon>Heunggongvirae</taxon>
        <taxon>Uroviricota</taxon>
        <taxon>Caudoviricetes</taxon>
        <taxon>Pantevenvirales</taxon>
        <taxon>Kyanoviridae</taxon>
        <taxon>Huanghaivirus</taxon>
        <taxon>Huanghaivirus snothree</taxon>
    </lineage>
</organism>
<feature type="domain" description="IraD/Gp25-like" evidence="1">
    <location>
        <begin position="34"/>
        <end position="119"/>
    </location>
</feature>
<sequence>MANVNVSKKVKKFVDISLAFTPNPVTGDLSVLKDERAINNAIKNIVMTVPGEVPFRWDMGSKVTDYLFDLVDEGTAGLLMLEIRRSIAYNEPRAEVQNVIVEAQPHEHQFAVRVEYKIVGYDQVYTFGHLLRPTRY</sequence>
<name>A0A6G8R5E5_9CAUD</name>
<dbReference type="InterPro" id="IPR007048">
    <property type="entry name" value="IraD/Gp25-like"/>
</dbReference>
<dbReference type="EMBL" id="MT162466">
    <property type="protein sequence ID" value="QIN96637.1"/>
    <property type="molecule type" value="Genomic_DNA"/>
</dbReference>
<dbReference type="Pfam" id="PF04965">
    <property type="entry name" value="GPW_gp25"/>
    <property type="match status" value="1"/>
</dbReference>
<proteinExistence type="predicted"/>
<evidence type="ECO:0000259" key="1">
    <source>
        <dbReference type="Pfam" id="PF04965"/>
    </source>
</evidence>
<evidence type="ECO:0000313" key="2">
    <source>
        <dbReference type="EMBL" id="QIN96637.1"/>
    </source>
</evidence>
<dbReference type="SUPFAM" id="SSF160719">
    <property type="entry name" value="gpW/gp25-like"/>
    <property type="match status" value="1"/>
</dbReference>
<accession>A0A6G8R5E5</accession>
<dbReference type="GeneID" id="77945171"/>
<dbReference type="RefSeq" id="YP_010669017.1">
    <property type="nucleotide sequence ID" value="NC_070959.1"/>
</dbReference>
<keyword evidence="3" id="KW-1185">Reference proteome</keyword>
<reference evidence="2 3" key="1">
    <citation type="submission" date="2020-03" db="EMBL/GenBank/DDBJ databases">
        <title>The Isolation and Genome Sequence of a Novel Cyanophage S-N03 from the Huanghai Sea, China.</title>
        <authorList>
            <person name="Jiang T."/>
        </authorList>
    </citation>
    <scope>NUCLEOTIDE SEQUENCE [LARGE SCALE GENOMIC DNA]</scope>
</reference>
<protein>
    <submittedName>
        <fullName evidence="2">Baseplate wedge</fullName>
    </submittedName>
</protein>
<evidence type="ECO:0000313" key="3">
    <source>
        <dbReference type="Proteomes" id="UP000502617"/>
    </source>
</evidence>
<dbReference type="Proteomes" id="UP000502617">
    <property type="component" value="Segment"/>
</dbReference>